<sequence length="363" mass="36660">MFLFTTTASPPAVPDPPALVRPAPAPVVQAIRDGASATGVGFDYLLATARRESALDPAAKAPTSSATGLFQFIEQTWLGTMKSAGPQLGLQAEADAIVRQPDGTYAVTDAAQRQAILDLRRDPKVAAVLAGALTQKNAQALQAATGQEPTPGELYAAHVLGAKGAASLIATARTFPERAAALDLPEAAAANRGLFYDRSGRPRTAAELYASLSAAAQSVPPVITGGAGASPAAGEAPQASAYATTAAAFGGGADLRSLFQTDRRSPVSDAAAKLWQGRITGTATARPAPSYFPRSDEGEADTPAPVAVASADPESLPATTGSLASPSLPPGLALVNAPLPPRRPAAFGANVAPSSLFAPRKGL</sequence>
<evidence type="ECO:0000256" key="1">
    <source>
        <dbReference type="SAM" id="MobiDB-lite"/>
    </source>
</evidence>
<accession>A0ABU0HPR6</accession>
<evidence type="ECO:0000313" key="3">
    <source>
        <dbReference type="Proteomes" id="UP001236369"/>
    </source>
</evidence>
<dbReference type="Proteomes" id="UP001236369">
    <property type="component" value="Unassembled WGS sequence"/>
</dbReference>
<evidence type="ECO:0008006" key="4">
    <source>
        <dbReference type="Google" id="ProtNLM"/>
    </source>
</evidence>
<dbReference type="Gene3D" id="1.10.530.10">
    <property type="match status" value="1"/>
</dbReference>
<gene>
    <name evidence="2" type="ORF">QO016_003811</name>
</gene>
<name>A0ABU0HPR6_9HYPH</name>
<dbReference type="SUPFAM" id="SSF53955">
    <property type="entry name" value="Lysozyme-like"/>
    <property type="match status" value="1"/>
</dbReference>
<organism evidence="2 3">
    <name type="scientific">Methylobacterium persicinum</name>
    <dbReference type="NCBI Taxonomy" id="374426"/>
    <lineage>
        <taxon>Bacteria</taxon>
        <taxon>Pseudomonadati</taxon>
        <taxon>Pseudomonadota</taxon>
        <taxon>Alphaproteobacteria</taxon>
        <taxon>Hyphomicrobiales</taxon>
        <taxon>Methylobacteriaceae</taxon>
        <taxon>Methylobacterium</taxon>
    </lineage>
</organism>
<evidence type="ECO:0000313" key="2">
    <source>
        <dbReference type="EMBL" id="MDQ0444301.1"/>
    </source>
</evidence>
<reference evidence="2 3" key="1">
    <citation type="submission" date="2023-07" db="EMBL/GenBank/DDBJ databases">
        <title>Genomic Encyclopedia of Type Strains, Phase IV (KMG-IV): sequencing the most valuable type-strain genomes for metagenomic binning, comparative biology and taxonomic classification.</title>
        <authorList>
            <person name="Goeker M."/>
        </authorList>
    </citation>
    <scope>NUCLEOTIDE SEQUENCE [LARGE SCALE GENOMIC DNA]</scope>
    <source>
        <strain evidence="2 3">DSM 19562</strain>
    </source>
</reference>
<proteinExistence type="predicted"/>
<protein>
    <recommendedName>
        <fullName evidence="4">Lytic transglycosylase</fullName>
    </recommendedName>
</protein>
<dbReference type="RefSeq" id="WP_238247351.1">
    <property type="nucleotide sequence ID" value="NZ_BPQX01000007.1"/>
</dbReference>
<keyword evidence="3" id="KW-1185">Reference proteome</keyword>
<feature type="compositionally biased region" description="Low complexity" evidence="1">
    <location>
        <begin position="321"/>
        <end position="334"/>
    </location>
</feature>
<dbReference type="EMBL" id="JAUSVV010000011">
    <property type="protein sequence ID" value="MDQ0444301.1"/>
    <property type="molecule type" value="Genomic_DNA"/>
</dbReference>
<dbReference type="InterPro" id="IPR023346">
    <property type="entry name" value="Lysozyme-like_dom_sf"/>
</dbReference>
<feature type="region of interest" description="Disordered" evidence="1">
    <location>
        <begin position="285"/>
        <end position="351"/>
    </location>
</feature>
<comment type="caution">
    <text evidence="2">The sequence shown here is derived from an EMBL/GenBank/DDBJ whole genome shotgun (WGS) entry which is preliminary data.</text>
</comment>